<sequence>MAHDLQDLTTPALLNTIVDIMIPFPSTTPLDFTAIATTIINGARHFPPGIKPQIWTILIALSKLGLPNTPPLTTFLPPPASPPFPRLALGLQLLLDQMPRRLFRGIDKRWCAAYFDPLAVRFAQELDSLPEEQKPWAWGRWEGKVTMDYYIPVRIWFGTPFVHCDTVASQERAVRYFDEVRTLVEGVTGTTDPYRQGREGRMQDVYVMFKVLEEGVPIPKEGLRMEGFVYWMCMLMDVHKPVVDRFGRYPTKNLYAGREDTEEEKKWMEEVGRGSIAVDLRERLRLDFEQGVWTDLGVDSDVNLD</sequence>
<dbReference type="Gene3D" id="1.25.40.10">
    <property type="entry name" value="Tetratricopeptide repeat domain"/>
    <property type="match status" value="1"/>
</dbReference>
<evidence type="ECO:0000313" key="2">
    <source>
        <dbReference type="Proteomes" id="UP001174936"/>
    </source>
</evidence>
<keyword evidence="2" id="KW-1185">Reference proteome</keyword>
<dbReference type="Pfam" id="PF06041">
    <property type="entry name" value="DUF924"/>
    <property type="match status" value="1"/>
</dbReference>
<dbReference type="InterPro" id="IPR011990">
    <property type="entry name" value="TPR-like_helical_dom_sf"/>
</dbReference>
<dbReference type="SUPFAM" id="SSF48452">
    <property type="entry name" value="TPR-like"/>
    <property type="match status" value="1"/>
</dbReference>
<dbReference type="AlphaFoldDB" id="A0AA39XUM6"/>
<dbReference type="Proteomes" id="UP001174936">
    <property type="component" value="Unassembled WGS sequence"/>
</dbReference>
<evidence type="ECO:0000313" key="1">
    <source>
        <dbReference type="EMBL" id="KAK0639956.1"/>
    </source>
</evidence>
<dbReference type="InterPro" id="IPR010323">
    <property type="entry name" value="DUF924"/>
</dbReference>
<comment type="caution">
    <text evidence="1">The sequence shown here is derived from an EMBL/GenBank/DDBJ whole genome shotgun (WGS) entry which is preliminary data.</text>
</comment>
<name>A0AA39XUM6_9PEZI</name>
<accession>A0AA39XUM6</accession>
<protein>
    <submittedName>
        <fullName evidence="1">Uncharacterized protein</fullName>
    </submittedName>
</protein>
<gene>
    <name evidence="1" type="ORF">B0T16DRAFT_450484</name>
</gene>
<proteinExistence type="predicted"/>
<organism evidence="1 2">
    <name type="scientific">Cercophora newfieldiana</name>
    <dbReference type="NCBI Taxonomy" id="92897"/>
    <lineage>
        <taxon>Eukaryota</taxon>
        <taxon>Fungi</taxon>
        <taxon>Dikarya</taxon>
        <taxon>Ascomycota</taxon>
        <taxon>Pezizomycotina</taxon>
        <taxon>Sordariomycetes</taxon>
        <taxon>Sordariomycetidae</taxon>
        <taxon>Sordariales</taxon>
        <taxon>Lasiosphaeriaceae</taxon>
        <taxon>Cercophora</taxon>
    </lineage>
</organism>
<reference evidence="1" key="1">
    <citation type="submission" date="2023-06" db="EMBL/GenBank/DDBJ databases">
        <title>Genome-scale phylogeny and comparative genomics of the fungal order Sordariales.</title>
        <authorList>
            <consortium name="Lawrence Berkeley National Laboratory"/>
            <person name="Hensen N."/>
            <person name="Bonometti L."/>
            <person name="Westerberg I."/>
            <person name="Brannstrom I.O."/>
            <person name="Guillou S."/>
            <person name="Cros-Aarteil S."/>
            <person name="Calhoun S."/>
            <person name="Haridas S."/>
            <person name="Kuo A."/>
            <person name="Mondo S."/>
            <person name="Pangilinan J."/>
            <person name="Riley R."/>
            <person name="Labutti K."/>
            <person name="Andreopoulos B."/>
            <person name="Lipzen A."/>
            <person name="Chen C."/>
            <person name="Yanf M."/>
            <person name="Daum C."/>
            <person name="Ng V."/>
            <person name="Clum A."/>
            <person name="Steindorff A."/>
            <person name="Ohm R."/>
            <person name="Martin F."/>
            <person name="Silar P."/>
            <person name="Natvig D."/>
            <person name="Lalanne C."/>
            <person name="Gautier V."/>
            <person name="Ament-Velasquez S.L."/>
            <person name="Kruys A."/>
            <person name="Hutchinson M.I."/>
            <person name="Powell A.J."/>
            <person name="Barry K."/>
            <person name="Miller A.N."/>
            <person name="Grigoriev I.V."/>
            <person name="Debuchy R."/>
            <person name="Gladieux P."/>
            <person name="Thoren M.H."/>
            <person name="Johannesson H."/>
        </authorList>
    </citation>
    <scope>NUCLEOTIDE SEQUENCE</scope>
    <source>
        <strain evidence="1">SMH2532-1</strain>
    </source>
</reference>
<dbReference type="EMBL" id="JAULSV010000007">
    <property type="protein sequence ID" value="KAK0639956.1"/>
    <property type="molecule type" value="Genomic_DNA"/>
</dbReference>